<feature type="transmembrane region" description="Helical" evidence="1">
    <location>
        <begin position="55"/>
        <end position="77"/>
    </location>
</feature>
<keyword evidence="3" id="KW-1185">Reference proteome</keyword>
<gene>
    <name evidence="2" type="ORF">GCM10022222_01810</name>
</gene>
<feature type="transmembrane region" description="Helical" evidence="1">
    <location>
        <begin position="83"/>
        <end position="102"/>
    </location>
</feature>
<accession>A0ABP6UY76</accession>
<dbReference type="EMBL" id="BAAAZN010000001">
    <property type="protein sequence ID" value="GAA3523419.1"/>
    <property type="molecule type" value="Genomic_DNA"/>
</dbReference>
<evidence type="ECO:0000256" key="1">
    <source>
        <dbReference type="SAM" id="Phobius"/>
    </source>
</evidence>
<organism evidence="2 3">
    <name type="scientific">Amycolatopsis ultiminotia</name>
    <dbReference type="NCBI Taxonomy" id="543629"/>
    <lineage>
        <taxon>Bacteria</taxon>
        <taxon>Bacillati</taxon>
        <taxon>Actinomycetota</taxon>
        <taxon>Actinomycetes</taxon>
        <taxon>Pseudonocardiales</taxon>
        <taxon>Pseudonocardiaceae</taxon>
        <taxon>Amycolatopsis</taxon>
    </lineage>
</organism>
<proteinExistence type="predicted"/>
<evidence type="ECO:0000313" key="2">
    <source>
        <dbReference type="EMBL" id="GAA3523419.1"/>
    </source>
</evidence>
<comment type="caution">
    <text evidence="2">The sequence shown here is derived from an EMBL/GenBank/DDBJ whole genome shotgun (WGS) entry which is preliminary data.</text>
</comment>
<evidence type="ECO:0000313" key="3">
    <source>
        <dbReference type="Proteomes" id="UP001500689"/>
    </source>
</evidence>
<keyword evidence="1" id="KW-1133">Transmembrane helix</keyword>
<feature type="transmembrane region" description="Helical" evidence="1">
    <location>
        <begin position="29"/>
        <end position="48"/>
    </location>
</feature>
<reference evidence="3" key="1">
    <citation type="journal article" date="2019" name="Int. J. Syst. Evol. Microbiol.">
        <title>The Global Catalogue of Microorganisms (GCM) 10K type strain sequencing project: providing services to taxonomists for standard genome sequencing and annotation.</title>
        <authorList>
            <consortium name="The Broad Institute Genomics Platform"/>
            <consortium name="The Broad Institute Genome Sequencing Center for Infectious Disease"/>
            <person name="Wu L."/>
            <person name="Ma J."/>
        </authorList>
    </citation>
    <scope>NUCLEOTIDE SEQUENCE [LARGE SCALE GENOMIC DNA]</scope>
    <source>
        <strain evidence="3">JCM 16898</strain>
    </source>
</reference>
<keyword evidence="1" id="KW-0812">Transmembrane</keyword>
<keyword evidence="1" id="KW-0472">Membrane</keyword>
<name>A0ABP6UY76_9PSEU</name>
<sequence length="112" mass="11323">MTAVSAALLVVTLGTAALAVAGLTGPVRLCVTLLFFLAVPGWSVVAFFRPGTSSLTWALVLAASLALDLLAAQIMLLTSWQPGLASAVGLAVCGVLLVVHLATAQRPAGGRR</sequence>
<dbReference type="Proteomes" id="UP001500689">
    <property type="component" value="Unassembled WGS sequence"/>
</dbReference>
<protein>
    <submittedName>
        <fullName evidence="2">Uncharacterized protein</fullName>
    </submittedName>
</protein>